<dbReference type="SMART" id="SM00228">
    <property type="entry name" value="PDZ"/>
    <property type="match status" value="1"/>
</dbReference>
<keyword evidence="3" id="KW-1185">Reference proteome</keyword>
<reference evidence="3" key="1">
    <citation type="journal article" date="2019" name="Int. J. Syst. Evol. Microbiol.">
        <title>The Global Catalogue of Microorganisms (GCM) 10K type strain sequencing project: providing services to taxonomists for standard genome sequencing and annotation.</title>
        <authorList>
            <consortium name="The Broad Institute Genomics Platform"/>
            <consortium name="The Broad Institute Genome Sequencing Center for Infectious Disease"/>
            <person name="Wu L."/>
            <person name="Ma J."/>
        </authorList>
    </citation>
    <scope>NUCLEOTIDE SEQUENCE [LARGE SCALE GENOMIC DNA]</scope>
    <source>
        <strain evidence="3">CCUG 62952</strain>
    </source>
</reference>
<dbReference type="InterPro" id="IPR036034">
    <property type="entry name" value="PDZ_sf"/>
</dbReference>
<dbReference type="RefSeq" id="WP_386408376.1">
    <property type="nucleotide sequence ID" value="NZ_JBHTJH010000017.1"/>
</dbReference>
<dbReference type="EMBL" id="JBHTJH010000017">
    <property type="protein sequence ID" value="MFD0862853.1"/>
    <property type="molecule type" value="Genomic_DNA"/>
</dbReference>
<organism evidence="2 3">
    <name type="scientific">Sungkyunkwania multivorans</name>
    <dbReference type="NCBI Taxonomy" id="1173618"/>
    <lineage>
        <taxon>Bacteria</taxon>
        <taxon>Pseudomonadati</taxon>
        <taxon>Bacteroidota</taxon>
        <taxon>Flavobacteriia</taxon>
        <taxon>Flavobacteriales</taxon>
        <taxon>Flavobacteriaceae</taxon>
        <taxon>Sungkyunkwania</taxon>
    </lineage>
</organism>
<accession>A0ABW3CYS5</accession>
<evidence type="ECO:0000313" key="2">
    <source>
        <dbReference type="EMBL" id="MFD0862853.1"/>
    </source>
</evidence>
<dbReference type="Proteomes" id="UP001596978">
    <property type="component" value="Unassembled WGS sequence"/>
</dbReference>
<dbReference type="SUPFAM" id="SSF50156">
    <property type="entry name" value="PDZ domain-like"/>
    <property type="match status" value="1"/>
</dbReference>
<dbReference type="Pfam" id="PF05299">
    <property type="entry name" value="Peptidase_M61"/>
    <property type="match status" value="1"/>
</dbReference>
<name>A0ABW3CYS5_9FLAO</name>
<evidence type="ECO:0000259" key="1">
    <source>
        <dbReference type="PROSITE" id="PS50106"/>
    </source>
</evidence>
<dbReference type="SUPFAM" id="SSF55486">
    <property type="entry name" value="Metalloproteases ('zincins'), catalytic domain"/>
    <property type="match status" value="1"/>
</dbReference>
<dbReference type="Gene3D" id="2.60.40.3650">
    <property type="match status" value="1"/>
</dbReference>
<dbReference type="Pfam" id="PF17899">
    <property type="entry name" value="Peptidase_M61_N"/>
    <property type="match status" value="1"/>
</dbReference>
<proteinExistence type="predicted"/>
<dbReference type="InterPro" id="IPR007963">
    <property type="entry name" value="Peptidase_M61_catalytic"/>
</dbReference>
<protein>
    <submittedName>
        <fullName evidence="2">M61 family metallopeptidase</fullName>
    </submittedName>
</protein>
<dbReference type="PROSITE" id="PS50106">
    <property type="entry name" value="PDZ"/>
    <property type="match status" value="1"/>
</dbReference>
<dbReference type="InterPro" id="IPR027268">
    <property type="entry name" value="Peptidase_M4/M1_CTD_sf"/>
</dbReference>
<evidence type="ECO:0000313" key="3">
    <source>
        <dbReference type="Proteomes" id="UP001596978"/>
    </source>
</evidence>
<dbReference type="Gene3D" id="1.10.390.10">
    <property type="entry name" value="Neutral Protease Domain 2"/>
    <property type="match status" value="1"/>
</dbReference>
<sequence>MTIRFLTVVLFSFFIQLSFSQVKNEYEISFKNAAHHEAEVKATFRNLESGTISLRMSRTSPGRYALHGFAKNIYNVSITNSKGKSVTVTRPNAHQWDVTDHDGTINVSYTLFGNRGDGTYNQIDETHAILNMPATFMFAPTLKNRPISVKFNVRYDLNWEVATQLIPDGNYSYFAPNLDYFMDSPVLISDHKLREFRVESQGNEYKIIMALDHQGTDEEFDQYFANVEKIVKQQKEVFGDYPKFDYSQYIFLTSYRPRVSGDGMEHRNSTLLTSPTSLSEGGLSSNISTVAHEFFHAWNAERLRPRSLEPFDYEDANLSGELWFAEGFTSYYGHLTLLRAGIISEEEYLDRLTDTYNKVWNAAGRLYFGPIGMSQKAQFFDGARWVDEVNRVNTFISYYDYGHMLALALDLALRGEKDDLSLDGYMSLLWAKYGKGEIPYTIETLFLTLRDYAGKSLAESFFEDHIYGWEKPDYEKLFDHVGLELKGNPKAPYIGAEITFNESDIPVITSYTKKGSAAYEAGLEKGDVIVSVDGAALLDQDQLEAILGDLKPGKKLDVSYKRHGKTRLTTLKLGNNPFITIGDQKKVNDKAREARNSWLGPK</sequence>
<dbReference type="Gene3D" id="2.30.42.10">
    <property type="match status" value="1"/>
</dbReference>
<dbReference type="PIRSF" id="PIRSF016493">
    <property type="entry name" value="Glycyl_aminpptds"/>
    <property type="match status" value="1"/>
</dbReference>
<dbReference type="Pfam" id="PF13180">
    <property type="entry name" value="PDZ_2"/>
    <property type="match status" value="1"/>
</dbReference>
<feature type="domain" description="PDZ" evidence="1">
    <location>
        <begin position="482"/>
        <end position="546"/>
    </location>
</feature>
<comment type="caution">
    <text evidence="2">The sequence shown here is derived from an EMBL/GenBank/DDBJ whole genome shotgun (WGS) entry which is preliminary data.</text>
</comment>
<dbReference type="InterPro" id="IPR040756">
    <property type="entry name" value="Peptidase_M61_N"/>
</dbReference>
<gene>
    <name evidence="2" type="ORF">ACFQ1M_11625</name>
</gene>
<dbReference type="InterPro" id="IPR001478">
    <property type="entry name" value="PDZ"/>
</dbReference>
<dbReference type="InterPro" id="IPR024191">
    <property type="entry name" value="Peptidase_M61"/>
</dbReference>